<dbReference type="EMBL" id="CP024996">
    <property type="protein sequence ID" value="AYR23034.1"/>
    <property type="molecule type" value="Genomic_DNA"/>
</dbReference>
<organism evidence="1 2">
    <name type="scientific">Herbaspirillum rubrisubalbicans</name>
    <dbReference type="NCBI Taxonomy" id="80842"/>
    <lineage>
        <taxon>Bacteria</taxon>
        <taxon>Pseudomonadati</taxon>
        <taxon>Pseudomonadota</taxon>
        <taxon>Betaproteobacteria</taxon>
        <taxon>Burkholderiales</taxon>
        <taxon>Oxalobacteraceae</taxon>
        <taxon>Herbaspirillum</taxon>
    </lineage>
</organism>
<dbReference type="AlphaFoldDB" id="A0AAD0U9V3"/>
<evidence type="ECO:0000313" key="2">
    <source>
        <dbReference type="Proteomes" id="UP000269199"/>
    </source>
</evidence>
<sequence length="171" mass="17811">MTGGEKILLMRDMKLERDTDYQQNGEFPADIVNLDFDSIWLALQQYQADSNRTLKFPIEEQGGQTLNVTAAARAGKALIFDVNGNPTVSDDNYVDQAANAAASAAAALASQQAAAGSQAAAENASGTATVAASQALYYAQHGTGFTAGTAYDLGSVADPLNIFNTDLGSVP</sequence>
<gene>
    <name evidence="1" type="ORF">RC54_04010</name>
</gene>
<dbReference type="Proteomes" id="UP000269199">
    <property type="component" value="Chromosome"/>
</dbReference>
<accession>A0AAD0U9V3</accession>
<evidence type="ECO:0000313" key="1">
    <source>
        <dbReference type="EMBL" id="AYR23034.1"/>
    </source>
</evidence>
<protein>
    <submittedName>
        <fullName evidence="1">Uncharacterized protein</fullName>
    </submittedName>
</protein>
<proteinExistence type="predicted"/>
<reference evidence="1 2" key="1">
    <citation type="submission" date="2017-11" db="EMBL/GenBank/DDBJ databases">
        <title>Complete genome sequence of Herbaspirillum rubrisubalbicans DSM 11543.</title>
        <authorList>
            <person name="Chen M."/>
            <person name="An Q."/>
        </authorList>
    </citation>
    <scope>NUCLEOTIDE SEQUENCE [LARGE SCALE GENOMIC DNA]</scope>
    <source>
        <strain evidence="1 2">DSM 11543</strain>
    </source>
</reference>
<name>A0AAD0U9V3_9BURK</name>